<evidence type="ECO:0000313" key="10">
    <source>
        <dbReference type="Proteomes" id="UP000286510"/>
    </source>
</evidence>
<evidence type="ECO:0000256" key="5">
    <source>
        <dbReference type="ARBA" id="ARBA00041902"/>
    </source>
</evidence>
<gene>
    <name evidence="9" type="ORF">DYB26_000398</name>
</gene>
<dbReference type="Gene3D" id="1.10.510.10">
    <property type="entry name" value="Transferase(Phosphotransferase) domain 1"/>
    <property type="match status" value="1"/>
</dbReference>
<dbReference type="PROSITE" id="PS50011">
    <property type="entry name" value="PROTEIN_KINASE_DOM"/>
    <property type="match status" value="1"/>
</dbReference>
<evidence type="ECO:0000256" key="2">
    <source>
        <dbReference type="ARBA" id="ARBA00022840"/>
    </source>
</evidence>
<feature type="region of interest" description="Disordered" evidence="7">
    <location>
        <begin position="297"/>
        <end position="337"/>
    </location>
</feature>
<dbReference type="AlphaFoldDB" id="A0A418DZ99"/>
<keyword evidence="2" id="KW-0067">ATP-binding</keyword>
<sequence length="337" mass="38292">MRSLERDFAVSDFNVALFTDRPSPLKKVAEGDDRVERGVQEDKTHDRKKRRDDMHYLVFERPLHMLSTLLESTSDASIMSFATRKRIVFNLFRSVAVCHEHNIVHRFISPSNSTSSHIVDLIQIWGGGARTSGYALSASEVHEHMSGSALHTTAPEILLGDKVYTKRSDVWSLGVVGLHILLHGAPLIVGKDAPKQLEYLYRICGSPRDDVWPDAMHLPQFVRPKHNYHTRLRKVILERMPAFPDAAIELFENLLALDPKRRWPVRRALTAPWFADQLLDENGGSMDFTMIPSTVETIGASSAPKQDKSAKKRKQRQDAPPTRPHRSRRPSRERPSS</sequence>
<feature type="domain" description="Protein kinase" evidence="8">
    <location>
        <begin position="1"/>
        <end position="274"/>
    </location>
</feature>
<evidence type="ECO:0000256" key="4">
    <source>
        <dbReference type="ARBA" id="ARBA00039612"/>
    </source>
</evidence>
<evidence type="ECO:0000259" key="8">
    <source>
        <dbReference type="PROSITE" id="PS50011"/>
    </source>
</evidence>
<protein>
    <recommendedName>
        <fullName evidence="4">Cyclin-dependent kinase 2 homolog</fullName>
    </recommendedName>
    <alternativeName>
        <fullName evidence="5">Cell division control protein 2 homolog</fullName>
    </alternativeName>
    <alternativeName>
        <fullName evidence="6">cdc2-related kinase 2</fullName>
    </alternativeName>
</protein>
<dbReference type="InterPro" id="IPR011009">
    <property type="entry name" value="Kinase-like_dom_sf"/>
</dbReference>
<dbReference type="Proteomes" id="UP000286510">
    <property type="component" value="Unassembled WGS sequence"/>
</dbReference>
<proteinExistence type="predicted"/>
<comment type="subunit">
    <text evidence="3">May form a complex composed of at least the catalytic subunit CRK2 and a cyclin.</text>
</comment>
<dbReference type="SUPFAM" id="SSF56112">
    <property type="entry name" value="Protein kinase-like (PK-like)"/>
    <property type="match status" value="1"/>
</dbReference>
<dbReference type="VEuPathDB" id="FungiDB:H257_00087"/>
<dbReference type="PANTHER" id="PTHR24056">
    <property type="entry name" value="CELL DIVISION PROTEIN KINASE"/>
    <property type="match status" value="1"/>
</dbReference>
<accession>A0A418DZ99</accession>
<comment type="caution">
    <text evidence="9">The sequence shown here is derived from an EMBL/GenBank/DDBJ whole genome shotgun (WGS) entry which is preliminary data.</text>
</comment>
<evidence type="ECO:0000313" key="9">
    <source>
        <dbReference type="EMBL" id="RHZ02937.1"/>
    </source>
</evidence>
<dbReference type="GO" id="GO:0004674">
    <property type="term" value="F:protein serine/threonine kinase activity"/>
    <property type="evidence" value="ECO:0007669"/>
    <property type="project" value="TreeGrafter"/>
</dbReference>
<keyword evidence="1" id="KW-0547">Nucleotide-binding</keyword>
<organism evidence="9 10">
    <name type="scientific">Aphanomyces astaci</name>
    <name type="common">Crayfish plague agent</name>
    <dbReference type="NCBI Taxonomy" id="112090"/>
    <lineage>
        <taxon>Eukaryota</taxon>
        <taxon>Sar</taxon>
        <taxon>Stramenopiles</taxon>
        <taxon>Oomycota</taxon>
        <taxon>Saprolegniomycetes</taxon>
        <taxon>Saprolegniales</taxon>
        <taxon>Verrucalvaceae</taxon>
        <taxon>Aphanomyces</taxon>
    </lineage>
</organism>
<dbReference type="InterPro" id="IPR050108">
    <property type="entry name" value="CDK"/>
</dbReference>
<dbReference type="Pfam" id="PF00069">
    <property type="entry name" value="Pkinase"/>
    <property type="match status" value="1"/>
</dbReference>
<feature type="region of interest" description="Disordered" evidence="7">
    <location>
        <begin position="29"/>
        <end position="50"/>
    </location>
</feature>
<name>A0A418DZ99_APHAT</name>
<dbReference type="EMBL" id="QUTF01018093">
    <property type="protein sequence ID" value="RHZ02937.1"/>
    <property type="molecule type" value="Genomic_DNA"/>
</dbReference>
<evidence type="ECO:0000256" key="3">
    <source>
        <dbReference type="ARBA" id="ARBA00038543"/>
    </source>
</evidence>
<reference evidence="9 10" key="1">
    <citation type="submission" date="2018-08" db="EMBL/GenBank/DDBJ databases">
        <title>Aphanomyces genome sequencing and annotation.</title>
        <authorList>
            <person name="Minardi D."/>
            <person name="Oidtmann B."/>
            <person name="Van Der Giezen M."/>
            <person name="Studholme D.J."/>
        </authorList>
    </citation>
    <scope>NUCLEOTIDE SEQUENCE [LARGE SCALE GENOMIC DNA]</scope>
    <source>
        <strain evidence="9 10">FDL457</strain>
    </source>
</reference>
<dbReference type="SMART" id="SM00220">
    <property type="entry name" value="S_TKc"/>
    <property type="match status" value="1"/>
</dbReference>
<dbReference type="GO" id="GO:0005524">
    <property type="term" value="F:ATP binding"/>
    <property type="evidence" value="ECO:0007669"/>
    <property type="project" value="UniProtKB-KW"/>
</dbReference>
<evidence type="ECO:0000256" key="6">
    <source>
        <dbReference type="ARBA" id="ARBA00042858"/>
    </source>
</evidence>
<dbReference type="GO" id="GO:0005634">
    <property type="term" value="C:nucleus"/>
    <property type="evidence" value="ECO:0007669"/>
    <property type="project" value="TreeGrafter"/>
</dbReference>
<evidence type="ECO:0000256" key="1">
    <source>
        <dbReference type="ARBA" id="ARBA00022741"/>
    </source>
</evidence>
<dbReference type="InterPro" id="IPR000719">
    <property type="entry name" value="Prot_kinase_dom"/>
</dbReference>
<evidence type="ECO:0000256" key="7">
    <source>
        <dbReference type="SAM" id="MobiDB-lite"/>
    </source>
</evidence>